<feature type="region of interest" description="Disordered" evidence="1">
    <location>
        <begin position="1"/>
        <end position="73"/>
    </location>
</feature>
<evidence type="ECO:0000313" key="2">
    <source>
        <dbReference type="EMBL" id="GKT39865.1"/>
    </source>
</evidence>
<reference evidence="2 3" key="1">
    <citation type="submission" date="2022-03" db="EMBL/GenBank/DDBJ databases">
        <title>Genome data of Colletotrichum spp.</title>
        <authorList>
            <person name="Utami Y.D."/>
            <person name="Hiruma K."/>
        </authorList>
    </citation>
    <scope>NUCLEOTIDE SEQUENCE [LARGE SCALE GENOMIC DNA]</scope>
    <source>
        <strain evidence="2 3">MAFF 239500</strain>
    </source>
</reference>
<dbReference type="AlphaFoldDB" id="A0AA37L5K9"/>
<feature type="compositionally biased region" description="Polar residues" evidence="1">
    <location>
        <begin position="28"/>
        <end position="39"/>
    </location>
</feature>
<name>A0AA37L5K9_9PEZI</name>
<dbReference type="GeneID" id="73320848"/>
<dbReference type="EMBL" id="BQXU01000001">
    <property type="protein sequence ID" value="GKT39865.1"/>
    <property type="molecule type" value="Genomic_DNA"/>
</dbReference>
<sequence>MKKHNSAPYARLGQGPAPDAASGPLHNGNGTRSASSDRTATAPGLRPISENQAQLRTPAQADEGRCRALAAGK</sequence>
<dbReference type="Proteomes" id="UP001055115">
    <property type="component" value="Unassembled WGS sequence"/>
</dbReference>
<dbReference type="RefSeq" id="XP_049122215.1">
    <property type="nucleotide sequence ID" value="XM_049266258.1"/>
</dbReference>
<keyword evidence="3" id="KW-1185">Reference proteome</keyword>
<gene>
    <name evidence="2" type="ORF">ColSpa_00046</name>
</gene>
<evidence type="ECO:0000256" key="1">
    <source>
        <dbReference type="SAM" id="MobiDB-lite"/>
    </source>
</evidence>
<comment type="caution">
    <text evidence="2">The sequence shown here is derived from an EMBL/GenBank/DDBJ whole genome shotgun (WGS) entry which is preliminary data.</text>
</comment>
<protein>
    <submittedName>
        <fullName evidence="2">Uncharacterized protein</fullName>
    </submittedName>
</protein>
<proteinExistence type="predicted"/>
<evidence type="ECO:0000313" key="3">
    <source>
        <dbReference type="Proteomes" id="UP001055115"/>
    </source>
</evidence>
<organism evidence="2 3">
    <name type="scientific">Colletotrichum spaethianum</name>
    <dbReference type="NCBI Taxonomy" id="700344"/>
    <lineage>
        <taxon>Eukaryota</taxon>
        <taxon>Fungi</taxon>
        <taxon>Dikarya</taxon>
        <taxon>Ascomycota</taxon>
        <taxon>Pezizomycotina</taxon>
        <taxon>Sordariomycetes</taxon>
        <taxon>Hypocreomycetidae</taxon>
        <taxon>Glomerellales</taxon>
        <taxon>Glomerellaceae</taxon>
        <taxon>Colletotrichum</taxon>
        <taxon>Colletotrichum spaethianum species complex</taxon>
    </lineage>
</organism>
<accession>A0AA37L5K9</accession>